<protein>
    <recommendedName>
        <fullName evidence="5">Outer membrane efflux protein</fullName>
    </recommendedName>
</protein>
<proteinExistence type="predicted"/>
<dbReference type="EMBL" id="RAPQ01000008">
    <property type="protein sequence ID" value="RKE04181.1"/>
    <property type="molecule type" value="Genomic_DNA"/>
</dbReference>
<organism evidence="3 4">
    <name type="scientific">Marinifilum flexuosum</name>
    <dbReference type="NCBI Taxonomy" id="1117708"/>
    <lineage>
        <taxon>Bacteria</taxon>
        <taxon>Pseudomonadati</taxon>
        <taxon>Bacteroidota</taxon>
        <taxon>Bacteroidia</taxon>
        <taxon>Marinilabiliales</taxon>
        <taxon>Marinifilaceae</taxon>
    </lineage>
</organism>
<evidence type="ECO:0000256" key="2">
    <source>
        <dbReference type="SAM" id="SignalP"/>
    </source>
</evidence>
<accession>A0A419X8X0</accession>
<gene>
    <name evidence="3" type="ORF">BXY64_1197</name>
</gene>
<keyword evidence="2" id="KW-0732">Signal</keyword>
<keyword evidence="1" id="KW-0175">Coiled coil</keyword>
<feature type="signal peptide" evidence="2">
    <location>
        <begin position="1"/>
        <end position="22"/>
    </location>
</feature>
<name>A0A419X8X0_9BACT</name>
<feature type="chain" id="PRO_5019001463" description="Outer membrane efflux protein" evidence="2">
    <location>
        <begin position="23"/>
        <end position="627"/>
    </location>
</feature>
<feature type="coiled-coil region" evidence="1">
    <location>
        <begin position="304"/>
        <end position="373"/>
    </location>
</feature>
<keyword evidence="4" id="KW-1185">Reference proteome</keyword>
<dbReference type="OrthoDB" id="1467026at2"/>
<dbReference type="RefSeq" id="WP_120238986.1">
    <property type="nucleotide sequence ID" value="NZ_RAPQ01000008.1"/>
</dbReference>
<dbReference type="AlphaFoldDB" id="A0A419X8X0"/>
<evidence type="ECO:0000313" key="3">
    <source>
        <dbReference type="EMBL" id="RKE04181.1"/>
    </source>
</evidence>
<dbReference type="Proteomes" id="UP000284531">
    <property type="component" value="Unassembled WGS sequence"/>
</dbReference>
<evidence type="ECO:0000256" key="1">
    <source>
        <dbReference type="SAM" id="Coils"/>
    </source>
</evidence>
<sequence>MIKPRLRLILLFLLSTLSTLQAQDFLNAHPLSFSELEIQSASKIENKTRSNVIVVDASKITVLKQAVTKYNDNLYNLINQEKIKRQAMANTLHKIMQQRNTTEIKNQIIKAQKDYKEMHSDIIKNLEKAQECKGLYVFVKKDIPAMPNQTQLINEAEKKITPIAIEQLRGIYIQSVTELYSSDQFDSQLYQHIKETISGTFEIETKYKHAVDYQQRVFYYVAKVRVNPLKKNLVQYEMSPDAGKLPSNIAIINYMKDKSQTESILQKMGVSNHLITQIKGYARQNTFNVSNDNQARKQRQKQIIYEGQKQLDELSSQITQLKRELRESQFSLKQIIEQNTTVKFNTENLNATLRAAEDQLKQAILNSEKYELVLHEKILKAEWDRPVAPTDDAVKQVAADAFNIKNQLENNYGEIELFIETHNLVNGDYTEKQGQKKEYKQKISRFWLFPEAIVTGYKLHTIAQFKIIGETSVSDDDKMQKEKDEEVIVLEGPCSGPEYLSNEDYYRCTGMGESADMIYSKKIAKNQARDRLKQIIKTTIPIILQKYVKARKWEVEEVVNEASEQLLNNSRVICNKLKRTRKNTFQTYITIEMSAKDLNKVVRDIRTLRTFEIDIINFKTSDESDRK</sequence>
<evidence type="ECO:0000313" key="4">
    <source>
        <dbReference type="Proteomes" id="UP000284531"/>
    </source>
</evidence>
<reference evidence="3 4" key="1">
    <citation type="submission" date="2018-09" db="EMBL/GenBank/DDBJ databases">
        <title>Genomic Encyclopedia of Archaeal and Bacterial Type Strains, Phase II (KMG-II): from individual species to whole genera.</title>
        <authorList>
            <person name="Goeker M."/>
        </authorList>
    </citation>
    <scope>NUCLEOTIDE SEQUENCE [LARGE SCALE GENOMIC DNA]</scope>
    <source>
        <strain evidence="3 4">DSM 21950</strain>
    </source>
</reference>
<comment type="caution">
    <text evidence="3">The sequence shown here is derived from an EMBL/GenBank/DDBJ whole genome shotgun (WGS) entry which is preliminary data.</text>
</comment>
<evidence type="ECO:0008006" key="5">
    <source>
        <dbReference type="Google" id="ProtNLM"/>
    </source>
</evidence>